<dbReference type="Gene3D" id="3.40.190.10">
    <property type="entry name" value="Periplasmic binding protein-like II"/>
    <property type="match status" value="2"/>
</dbReference>
<evidence type="ECO:0000256" key="1">
    <source>
        <dbReference type="ARBA" id="ARBA00009437"/>
    </source>
</evidence>
<dbReference type="PROSITE" id="PS50931">
    <property type="entry name" value="HTH_LYSR"/>
    <property type="match status" value="1"/>
</dbReference>
<evidence type="ECO:0000313" key="7">
    <source>
        <dbReference type="Proteomes" id="UP000749311"/>
    </source>
</evidence>
<dbReference type="InterPro" id="IPR036390">
    <property type="entry name" value="WH_DNA-bd_sf"/>
</dbReference>
<keyword evidence="4" id="KW-0804">Transcription</keyword>
<evidence type="ECO:0000259" key="5">
    <source>
        <dbReference type="PROSITE" id="PS50931"/>
    </source>
</evidence>
<keyword evidence="2" id="KW-0805">Transcription regulation</keyword>
<comment type="similarity">
    <text evidence="1">Belongs to the LysR transcriptional regulatory family.</text>
</comment>
<protein>
    <submittedName>
        <fullName evidence="6">DNA-binding transcriptional LysR family regulator</fullName>
    </submittedName>
</protein>
<keyword evidence="7" id="KW-1185">Reference proteome</keyword>
<dbReference type="SUPFAM" id="SSF53850">
    <property type="entry name" value="Periplasmic binding protein-like II"/>
    <property type="match status" value="1"/>
</dbReference>
<proteinExistence type="inferred from homology"/>
<dbReference type="EMBL" id="JAAMOZ010000001">
    <property type="protein sequence ID" value="NIH56969.1"/>
    <property type="molecule type" value="Genomic_DNA"/>
</dbReference>
<reference evidence="6 7" key="1">
    <citation type="submission" date="2020-02" db="EMBL/GenBank/DDBJ databases">
        <title>Sequencing the genomes of 1000 actinobacteria strains.</title>
        <authorList>
            <person name="Klenk H.-P."/>
        </authorList>
    </citation>
    <scope>NUCLEOTIDE SEQUENCE [LARGE SCALE GENOMIC DNA]</scope>
    <source>
        <strain evidence="6 7">DSM 19609</strain>
    </source>
</reference>
<evidence type="ECO:0000256" key="4">
    <source>
        <dbReference type="ARBA" id="ARBA00023163"/>
    </source>
</evidence>
<dbReference type="PRINTS" id="PR00039">
    <property type="entry name" value="HTHLYSR"/>
</dbReference>
<dbReference type="RefSeq" id="WP_167166304.1">
    <property type="nucleotide sequence ID" value="NZ_BAAAOO010000015.1"/>
</dbReference>
<dbReference type="GO" id="GO:0003677">
    <property type="term" value="F:DNA binding"/>
    <property type="evidence" value="ECO:0007669"/>
    <property type="project" value="UniProtKB-KW"/>
</dbReference>
<sequence length="307" mass="32327">MAWPDLAALELLVRVGELESLTRAASACGIAQPNASRTIGRLERQLGHALVVRSSTGSRLTPTGALVAQWASPLLSGAVQFTAALASLGAELRHELAILASQTVAECYAPRWLAEYHRTRPDTAVRMSVHNSTQIMDALSAGDERLGLVETPTLRPGLARRLIGHDQLVVVVGRGHAWARRRRPLSLAQLAVTSLVVREQGSGTRETLDRALARFDPVPPELVVSSNAGVLASVAAGAGPAVLSERAVSAAVSLGQVRPVPVDEPQRLRRPLHAVWNPGAPLLGAASELLALVQAASRPTGAPRSPS</sequence>
<dbReference type="Pfam" id="PF03466">
    <property type="entry name" value="LysR_substrate"/>
    <property type="match status" value="1"/>
</dbReference>
<gene>
    <name evidence="6" type="ORF">FB473_001614</name>
</gene>
<feature type="domain" description="HTH lysR-type" evidence="5">
    <location>
        <begin position="4"/>
        <end position="61"/>
    </location>
</feature>
<dbReference type="PANTHER" id="PTHR30126">
    <property type="entry name" value="HTH-TYPE TRANSCRIPTIONAL REGULATOR"/>
    <property type="match status" value="1"/>
</dbReference>
<evidence type="ECO:0000256" key="3">
    <source>
        <dbReference type="ARBA" id="ARBA00023125"/>
    </source>
</evidence>
<keyword evidence="3 6" id="KW-0238">DNA-binding</keyword>
<evidence type="ECO:0000256" key="2">
    <source>
        <dbReference type="ARBA" id="ARBA00023015"/>
    </source>
</evidence>
<dbReference type="PANTHER" id="PTHR30126:SF39">
    <property type="entry name" value="HTH-TYPE TRANSCRIPTIONAL REGULATOR CYSL"/>
    <property type="match status" value="1"/>
</dbReference>
<dbReference type="Gene3D" id="1.10.10.10">
    <property type="entry name" value="Winged helix-like DNA-binding domain superfamily/Winged helix DNA-binding domain"/>
    <property type="match status" value="1"/>
</dbReference>
<dbReference type="Proteomes" id="UP000749311">
    <property type="component" value="Unassembled WGS sequence"/>
</dbReference>
<dbReference type="Pfam" id="PF00126">
    <property type="entry name" value="HTH_1"/>
    <property type="match status" value="1"/>
</dbReference>
<accession>A0ABX0SGC6</accession>
<organism evidence="6 7">
    <name type="scientific">Brooklawnia cerclae</name>
    <dbReference type="NCBI Taxonomy" id="349934"/>
    <lineage>
        <taxon>Bacteria</taxon>
        <taxon>Bacillati</taxon>
        <taxon>Actinomycetota</taxon>
        <taxon>Actinomycetes</taxon>
        <taxon>Propionibacteriales</taxon>
        <taxon>Propionibacteriaceae</taxon>
        <taxon>Brooklawnia</taxon>
    </lineage>
</organism>
<dbReference type="InterPro" id="IPR005119">
    <property type="entry name" value="LysR_subst-bd"/>
</dbReference>
<comment type="caution">
    <text evidence="6">The sequence shown here is derived from an EMBL/GenBank/DDBJ whole genome shotgun (WGS) entry which is preliminary data.</text>
</comment>
<dbReference type="InterPro" id="IPR000847">
    <property type="entry name" value="LysR_HTH_N"/>
</dbReference>
<evidence type="ECO:0000313" key="6">
    <source>
        <dbReference type="EMBL" id="NIH56969.1"/>
    </source>
</evidence>
<dbReference type="SUPFAM" id="SSF46785">
    <property type="entry name" value="Winged helix' DNA-binding domain"/>
    <property type="match status" value="1"/>
</dbReference>
<dbReference type="InterPro" id="IPR036388">
    <property type="entry name" value="WH-like_DNA-bd_sf"/>
</dbReference>
<name>A0ABX0SGC6_9ACTN</name>